<evidence type="ECO:0000256" key="1">
    <source>
        <dbReference type="SAM" id="MobiDB-lite"/>
    </source>
</evidence>
<reference evidence="3" key="1">
    <citation type="submission" date="2017-03" db="EMBL/GenBank/DDBJ databases">
        <title>Genomes of endolithic fungi from Antarctica.</title>
        <authorList>
            <person name="Coleine C."/>
            <person name="Masonjones S."/>
            <person name="Stajich J.E."/>
        </authorList>
    </citation>
    <scope>NUCLEOTIDE SEQUENCE [LARGE SCALE GENOMIC DNA]</scope>
    <source>
        <strain evidence="3">CCFEE 5527</strain>
    </source>
</reference>
<evidence type="ECO:0000313" key="3">
    <source>
        <dbReference type="Proteomes" id="UP000192596"/>
    </source>
</evidence>
<feature type="compositionally biased region" description="Low complexity" evidence="1">
    <location>
        <begin position="109"/>
        <end position="121"/>
    </location>
</feature>
<feature type="region of interest" description="Disordered" evidence="1">
    <location>
        <begin position="63"/>
        <end position="121"/>
    </location>
</feature>
<dbReference type="OrthoDB" id="5397628at2759"/>
<keyword evidence="3" id="KW-1185">Reference proteome</keyword>
<comment type="caution">
    <text evidence="2">The sequence shown here is derived from an EMBL/GenBank/DDBJ whole genome shotgun (WGS) entry which is preliminary data.</text>
</comment>
<dbReference type="EMBL" id="NAJO01000018">
    <property type="protein sequence ID" value="OQO05977.1"/>
    <property type="molecule type" value="Genomic_DNA"/>
</dbReference>
<proteinExistence type="predicted"/>
<protein>
    <submittedName>
        <fullName evidence="2">Uncharacterized protein</fullName>
    </submittedName>
</protein>
<sequence>MSSLFSFLNRLLPFATPGTPIIQDLAHLGAVCAVLYFAPQFQQWWQSRQAAGHAGGVPLAIPVPTAQDYPRDSTADAELDEDAGTPAANEVEIDDPIDRVEPATDHEPAAPADADPVRGPAYVPQATNQRAVGAKKAKALAKRDQRRAHFEFLREEGERKRAEDAEGATEREAALAAERERREAVEAAIVAKKTKEREAKREAEKREREYEIRRRDLAVLLVKEGLDYSGRCDLWRVARAVGGDVDDEWVERILKATGVLGLKDAVLTMVTSVGWAVRVREQDVAKMYQEAIQSDLANEEGAVSFEQLGGVLDRSLQRPAALVAS</sequence>
<feature type="region of interest" description="Disordered" evidence="1">
    <location>
        <begin position="155"/>
        <end position="176"/>
    </location>
</feature>
<dbReference type="InParanoid" id="A0A1V8T3I2"/>
<organism evidence="2 3">
    <name type="scientific">Cryoendolithus antarcticus</name>
    <dbReference type="NCBI Taxonomy" id="1507870"/>
    <lineage>
        <taxon>Eukaryota</taxon>
        <taxon>Fungi</taxon>
        <taxon>Dikarya</taxon>
        <taxon>Ascomycota</taxon>
        <taxon>Pezizomycotina</taxon>
        <taxon>Dothideomycetes</taxon>
        <taxon>Dothideomycetidae</taxon>
        <taxon>Cladosporiales</taxon>
        <taxon>Cladosporiaceae</taxon>
        <taxon>Cryoendolithus</taxon>
    </lineage>
</organism>
<name>A0A1V8T3I2_9PEZI</name>
<dbReference type="Proteomes" id="UP000192596">
    <property type="component" value="Unassembled WGS sequence"/>
</dbReference>
<dbReference type="AlphaFoldDB" id="A0A1V8T3I2"/>
<gene>
    <name evidence="2" type="ORF">B0A48_10073</name>
</gene>
<feature type="compositionally biased region" description="Basic and acidic residues" evidence="1">
    <location>
        <begin position="96"/>
        <end position="108"/>
    </location>
</feature>
<accession>A0A1V8T3I2</accession>
<evidence type="ECO:0000313" key="2">
    <source>
        <dbReference type="EMBL" id="OQO05977.1"/>
    </source>
</evidence>